<dbReference type="RefSeq" id="WP_256710133.1">
    <property type="nucleotide sequence ID" value="NZ_CP101914.1"/>
</dbReference>
<dbReference type="Pfam" id="PF04294">
    <property type="entry name" value="VanW"/>
    <property type="match status" value="1"/>
</dbReference>
<keyword evidence="2" id="KW-1185">Reference proteome</keyword>
<accession>A0ABY5K1S1</accession>
<dbReference type="InterPro" id="IPR007391">
    <property type="entry name" value="Vancomycin_resist_VanW"/>
</dbReference>
<evidence type="ECO:0000313" key="2">
    <source>
        <dbReference type="Proteomes" id="UP001059773"/>
    </source>
</evidence>
<sequence>MRIIVVLLIFLFLLFLLFPHTSYATVMEFYDEQEDSWLIDLKPYIFEVDEVLLNWNNIQNLTKYMQKQVYKEPENAYIDKDGKIIKEKPGFTLDVNQFHTLINEVYYGEVNKRLQVPKQSIPARVNKDLLKEIQERELNRFTTRFREGNVERTRNIELATEAINNTVIFPGEYFSFNEIVGERTQARGYLPAPVIVKGEFSEGIGGGICQVSSTLFNAVDLQGIEITERYAHSREVPYVPKGRDATVSWWGPDFAFRNKYNEPLLIRATAKGGAMTVVIYTSNDASIFQAKSP</sequence>
<reference evidence="1" key="1">
    <citation type="submission" date="2022-07" db="EMBL/GenBank/DDBJ databases">
        <title>FELIX.</title>
        <authorList>
            <person name="Wan K.H."/>
            <person name="Park S."/>
            <person name="Lawrence Q."/>
            <person name="Eichenberger J.P."/>
            <person name="Booth B.W."/>
            <person name="Piaggio A.J."/>
            <person name="Chandler J.C."/>
            <person name="Franklin A.B."/>
            <person name="Celniker S.E."/>
        </authorList>
    </citation>
    <scope>NUCLEOTIDE SEQUENCE</scope>
    <source>
        <strain evidence="1">QA-1986 374</strain>
    </source>
</reference>
<dbReference type="Proteomes" id="UP001059773">
    <property type="component" value="Chromosome"/>
</dbReference>
<evidence type="ECO:0000313" key="1">
    <source>
        <dbReference type="EMBL" id="UUI05246.1"/>
    </source>
</evidence>
<dbReference type="EMBL" id="CP101914">
    <property type="protein sequence ID" value="UUI05246.1"/>
    <property type="molecule type" value="Genomic_DNA"/>
</dbReference>
<dbReference type="PANTHER" id="PTHR35788:SF1">
    <property type="entry name" value="EXPORTED PROTEIN"/>
    <property type="match status" value="1"/>
</dbReference>
<gene>
    <name evidence="1" type="ORF">NP439_11635</name>
</gene>
<dbReference type="PANTHER" id="PTHR35788">
    <property type="entry name" value="EXPORTED PROTEIN-RELATED"/>
    <property type="match status" value="1"/>
</dbReference>
<organism evidence="1 2">
    <name type="scientific">Oceanobacillus jeddahense</name>
    <dbReference type="NCBI Taxonomy" id="1462527"/>
    <lineage>
        <taxon>Bacteria</taxon>
        <taxon>Bacillati</taxon>
        <taxon>Bacillota</taxon>
        <taxon>Bacilli</taxon>
        <taxon>Bacillales</taxon>
        <taxon>Bacillaceae</taxon>
        <taxon>Oceanobacillus</taxon>
    </lineage>
</organism>
<proteinExistence type="predicted"/>
<name>A0ABY5K1S1_9BACI</name>
<protein>
    <submittedName>
        <fullName evidence="1">VanW family protein</fullName>
    </submittedName>
</protein>
<dbReference type="InterPro" id="IPR052913">
    <property type="entry name" value="Glycopeptide_resist_protein"/>
</dbReference>